<dbReference type="InterPro" id="IPR026881">
    <property type="entry name" value="WYL_dom"/>
</dbReference>
<feature type="domain" description="WYL" evidence="1">
    <location>
        <begin position="124"/>
        <end position="193"/>
    </location>
</feature>
<dbReference type="EMBL" id="JAHXRF010000015">
    <property type="protein sequence ID" value="MBW4866371.1"/>
    <property type="molecule type" value="Genomic_DNA"/>
</dbReference>
<dbReference type="Proteomes" id="UP001196873">
    <property type="component" value="Unassembled WGS sequence"/>
</dbReference>
<sequence>MSRKNANLIGRYVWLVDLLRRYGRLTFQQISDRWEESGLSYGEPLVWRTFQNHRDAIFDIFGISIECERKGDYAYYIEYPKVLENDHLRSWLISSYATLNQLRADASLEGRIIYEQIPSGEKWLTLFCQAMRESKKVRIMHRGFQESEPITITIEPYCLKVVKRRWYIVARKLTESKNYAFRIYALDRIVAATITEEPFKYDKRFDINKFFEGCCGIMLSDAPVERVVVKSYFYGPDYLRSLPLHASQKELPTNDSSFAMFEYHVKPTFDFYLNLLGQADQLEVISPKHVREEMANLVKHMASYYGD</sequence>
<dbReference type="Pfam" id="PF13280">
    <property type="entry name" value="WYL"/>
    <property type="match status" value="1"/>
</dbReference>
<dbReference type="PANTHER" id="PTHR34580:SF9">
    <property type="entry name" value="SLL5097 PROTEIN"/>
    <property type="match status" value="1"/>
</dbReference>
<protein>
    <submittedName>
        <fullName evidence="3">WYL domain-containing protein</fullName>
    </submittedName>
</protein>
<dbReference type="EMBL" id="JAHXRF010000036">
    <property type="protein sequence ID" value="MBW4867009.1"/>
    <property type="molecule type" value="Genomic_DNA"/>
</dbReference>
<dbReference type="PANTHER" id="PTHR34580">
    <property type="match status" value="1"/>
</dbReference>
<organism evidence="3 4">
    <name type="scientific">Segatella salivae</name>
    <dbReference type="NCBI Taxonomy" id="228604"/>
    <lineage>
        <taxon>Bacteria</taxon>
        <taxon>Pseudomonadati</taxon>
        <taxon>Bacteroidota</taxon>
        <taxon>Bacteroidia</taxon>
        <taxon>Bacteroidales</taxon>
        <taxon>Prevotellaceae</taxon>
        <taxon>Segatella</taxon>
    </lineage>
</organism>
<dbReference type="PROSITE" id="PS52050">
    <property type="entry name" value="WYL"/>
    <property type="match status" value="1"/>
</dbReference>
<gene>
    <name evidence="2" type="ORF">KZY68_10245</name>
    <name evidence="3" type="ORF">KZY68_13605</name>
</gene>
<accession>A0AAW4NRC5</accession>
<evidence type="ECO:0000313" key="2">
    <source>
        <dbReference type="EMBL" id="MBW4866371.1"/>
    </source>
</evidence>
<evidence type="ECO:0000313" key="3">
    <source>
        <dbReference type="EMBL" id="MBW4867009.1"/>
    </source>
</evidence>
<proteinExistence type="predicted"/>
<dbReference type="AlphaFoldDB" id="A0AAW4NRC5"/>
<evidence type="ECO:0000313" key="4">
    <source>
        <dbReference type="Proteomes" id="UP001196873"/>
    </source>
</evidence>
<reference evidence="3" key="1">
    <citation type="submission" date="2021-07" db="EMBL/GenBank/DDBJ databases">
        <title>Genomic diversity and antimicrobial resistance of Prevotella spp. isolated from chronic lung disease airways.</title>
        <authorList>
            <person name="Webb K.A."/>
            <person name="Olagoke O.S."/>
            <person name="Baird T."/>
            <person name="Neill J."/>
            <person name="Pham A."/>
            <person name="Wells T.J."/>
            <person name="Ramsay K.A."/>
            <person name="Bell S.C."/>
            <person name="Sarovich D.S."/>
            <person name="Price E.P."/>
        </authorList>
    </citation>
    <scope>NUCLEOTIDE SEQUENCE</scope>
    <source>
        <strain evidence="3">SCHI0047.S.3</strain>
    </source>
</reference>
<name>A0AAW4NRC5_9BACT</name>
<dbReference type="InterPro" id="IPR051534">
    <property type="entry name" value="CBASS_pafABC_assoc_protein"/>
</dbReference>
<dbReference type="RefSeq" id="WP_219428573.1">
    <property type="nucleotide sequence ID" value="NZ_JAHXRD010000026.1"/>
</dbReference>
<evidence type="ECO:0000259" key="1">
    <source>
        <dbReference type="Pfam" id="PF13280"/>
    </source>
</evidence>
<comment type="caution">
    <text evidence="3">The sequence shown here is derived from an EMBL/GenBank/DDBJ whole genome shotgun (WGS) entry which is preliminary data.</text>
</comment>